<dbReference type="Pfam" id="PF06580">
    <property type="entry name" value="His_kinase"/>
    <property type="match status" value="1"/>
</dbReference>
<gene>
    <name evidence="4" type="ordered locus">Fluta_4055</name>
</gene>
<dbReference type="PANTHER" id="PTHR34220">
    <property type="entry name" value="SENSOR HISTIDINE KINASE YPDA"/>
    <property type="match status" value="1"/>
</dbReference>
<dbReference type="SUPFAM" id="SSF50998">
    <property type="entry name" value="Quinoprotein alcohol dehydrogenase-like"/>
    <property type="match status" value="1"/>
</dbReference>
<dbReference type="InterPro" id="IPR036890">
    <property type="entry name" value="HATPase_C_sf"/>
</dbReference>
<protein>
    <submittedName>
        <fullName evidence="4">Signal transduction histidine kinase, LytS</fullName>
    </submittedName>
</protein>
<dbReference type="InterPro" id="IPR011110">
    <property type="entry name" value="Reg_prop"/>
</dbReference>
<evidence type="ECO:0000259" key="3">
    <source>
        <dbReference type="Pfam" id="PF06580"/>
    </source>
</evidence>
<dbReference type="STRING" id="755732.Fluta_4055"/>
<feature type="domain" description="Signal transduction histidine kinase internal region" evidence="3">
    <location>
        <begin position="803"/>
        <end position="882"/>
    </location>
</feature>
<keyword evidence="4" id="KW-0418">Kinase</keyword>
<dbReference type="eggNOG" id="COG2972">
    <property type="taxonomic scope" value="Bacteria"/>
</dbReference>
<keyword evidence="4" id="KW-0808">Transferase</keyword>
<dbReference type="Proteomes" id="UP000007463">
    <property type="component" value="Chromosome"/>
</dbReference>
<dbReference type="InterPro" id="IPR050640">
    <property type="entry name" value="Bact_2-comp_sensor_kinase"/>
</dbReference>
<dbReference type="EMBL" id="CP002542">
    <property type="protein sequence ID" value="AEA46017.1"/>
    <property type="molecule type" value="Genomic_DNA"/>
</dbReference>
<feature type="signal peptide" evidence="2">
    <location>
        <begin position="1"/>
        <end position="17"/>
    </location>
</feature>
<keyword evidence="2" id="KW-0732">Signal</keyword>
<dbReference type="InterPro" id="IPR011047">
    <property type="entry name" value="Quinoprotein_ADH-like_sf"/>
</dbReference>
<accession>F2IIQ5</accession>
<evidence type="ECO:0000313" key="4">
    <source>
        <dbReference type="EMBL" id="AEA46017.1"/>
    </source>
</evidence>
<keyword evidence="1" id="KW-1133">Transmembrane helix</keyword>
<feature type="transmembrane region" description="Helical" evidence="1">
    <location>
        <begin position="761"/>
        <end position="779"/>
    </location>
</feature>
<keyword evidence="1" id="KW-0812">Transmembrane</keyword>
<reference evidence="4 5" key="1">
    <citation type="journal article" date="2011" name="Stand. Genomic Sci.">
        <title>Complete genome sequence of the gliding freshwater bacterium Fluviicola taffensis type strain (RW262).</title>
        <authorList>
            <person name="Woyke T."/>
            <person name="Chertkov O."/>
            <person name="Lapidus A."/>
            <person name="Nolan M."/>
            <person name="Lucas S."/>
            <person name="Del Rio T.G."/>
            <person name="Tice H."/>
            <person name="Cheng J.F."/>
            <person name="Tapia R."/>
            <person name="Han C."/>
            <person name="Goodwin L."/>
            <person name="Pitluck S."/>
            <person name="Liolios K."/>
            <person name="Pagani I."/>
            <person name="Ivanova N."/>
            <person name="Huntemann M."/>
            <person name="Mavromatis K."/>
            <person name="Mikhailova N."/>
            <person name="Pati A."/>
            <person name="Chen A."/>
            <person name="Palaniappan K."/>
            <person name="Land M."/>
            <person name="Hauser L."/>
            <person name="Brambilla E.M."/>
            <person name="Rohde M."/>
            <person name="Mwirichia R."/>
            <person name="Sikorski J."/>
            <person name="Tindall B.J."/>
            <person name="Goker M."/>
            <person name="Bristow J."/>
            <person name="Eisen J.A."/>
            <person name="Markowitz V."/>
            <person name="Hugenholtz P."/>
            <person name="Klenk H.P."/>
            <person name="Kyrpides N.C."/>
        </authorList>
    </citation>
    <scope>NUCLEOTIDE SEQUENCE [LARGE SCALE GENOMIC DNA]</scope>
    <source>
        <strain evidence="5">DSM 16823 / RW262 / RW262</strain>
    </source>
</reference>
<dbReference type="InterPro" id="IPR015943">
    <property type="entry name" value="WD40/YVTN_repeat-like_dom_sf"/>
</dbReference>
<dbReference type="Gene3D" id="2.130.10.10">
    <property type="entry name" value="YVTN repeat-like/Quinoprotein amine dehydrogenase"/>
    <property type="match status" value="2"/>
</dbReference>
<proteinExistence type="predicted"/>
<dbReference type="SUPFAM" id="SSF55874">
    <property type="entry name" value="ATPase domain of HSP90 chaperone/DNA topoisomerase II/histidine kinase"/>
    <property type="match status" value="1"/>
</dbReference>
<reference evidence="5" key="2">
    <citation type="submission" date="2011-02" db="EMBL/GenBank/DDBJ databases">
        <title>The complete genome of Fluviicola taffensis DSM 16823.</title>
        <authorList>
            <consortium name="US DOE Joint Genome Institute (JGI-PGF)"/>
            <person name="Lucas S."/>
            <person name="Copeland A."/>
            <person name="Lapidus A."/>
            <person name="Bruce D."/>
            <person name="Goodwin L."/>
            <person name="Pitluck S."/>
            <person name="Kyrpides N."/>
            <person name="Mavromatis K."/>
            <person name="Ivanova N."/>
            <person name="Mikhailova N."/>
            <person name="Pagani I."/>
            <person name="Chertkov O."/>
            <person name="Detter J.C."/>
            <person name="Han C."/>
            <person name="Tapia R."/>
            <person name="Land M."/>
            <person name="Hauser L."/>
            <person name="Markowitz V."/>
            <person name="Cheng J.-F."/>
            <person name="Hugenholtz P."/>
            <person name="Woyke T."/>
            <person name="Wu D."/>
            <person name="Tindall B."/>
            <person name="Pomrenke H.G."/>
            <person name="Brambilla E."/>
            <person name="Klenk H.-P."/>
            <person name="Eisen J.A."/>
        </authorList>
    </citation>
    <scope>NUCLEOTIDE SEQUENCE [LARGE SCALE GENOMIC DNA]</scope>
    <source>
        <strain evidence="5">DSM 16823 / RW262 / RW262</strain>
    </source>
</reference>
<feature type="chain" id="PRO_5003283756" evidence="2">
    <location>
        <begin position="18"/>
        <end position="1006"/>
    </location>
</feature>
<name>F2IIQ5_FLUTR</name>
<dbReference type="HOGENOM" id="CLU_000445_28_2_10"/>
<dbReference type="InterPro" id="IPR013783">
    <property type="entry name" value="Ig-like_fold"/>
</dbReference>
<keyword evidence="1" id="KW-0472">Membrane</keyword>
<evidence type="ECO:0000256" key="2">
    <source>
        <dbReference type="SAM" id="SignalP"/>
    </source>
</evidence>
<dbReference type="Gene3D" id="3.30.565.10">
    <property type="entry name" value="Histidine kinase-like ATPase, C-terminal domain"/>
    <property type="match status" value="1"/>
</dbReference>
<dbReference type="KEGG" id="fte:Fluta_4055"/>
<evidence type="ECO:0000256" key="1">
    <source>
        <dbReference type="SAM" id="Phobius"/>
    </source>
</evidence>
<dbReference type="Gene3D" id="2.60.40.10">
    <property type="entry name" value="Immunoglobulins"/>
    <property type="match status" value="1"/>
</dbReference>
<evidence type="ECO:0000313" key="5">
    <source>
        <dbReference type="Proteomes" id="UP000007463"/>
    </source>
</evidence>
<sequence precursor="true">MKHWFWILLFITPFCNAQDNAEFPSFQFTPLSINEGLSNRIVYSISEDQRGSIWIGTADGLNRVDGNQIQSYFFSQRNPSSICNNAIKHFYQESNFMWIGTEAGVSIFDLKTGRFSKPDPQNKSTLHLEFNTTFIKTSKQFWILGQHHFYKLLSSQQVKQFAYEGSKKLGIPVNKRIDFAFHDLNQQIWGVSGSRIGHLNPNNLNFVATIAVGNDKNEGITNVVPSKNGLWIGTWGNGLFAYDSNLKKLTKLRLTAPIIHDIASYSDSKGNSFLLAGTNLGYAIVNTSTGQFKEFELDTEVRNVFVDSRNTLWFGTDQGVYFAEQAKTGIQTLQLSSLVNNSLSTHIDSKRLIGSISSTNTNYYTSLLYANGFLKFDKNWKFEAYIPSLVKDLSQTAFRDIRHIFEITDHYWICTDAGLVKCQKDFKILKIIQLPFTEKAIQGRTLFKELIPYKTNQFLVRGDKFIAIFNWKTQQFSYIAHTNSLNNTIPDDLIVGQCLIGNKLYVASENYLYFIDLHSKEIKKIIFPFSGKRISSFTSLNNSLWIGTQTGLIEYRLASSTFHAYFRSDGLSSDNILQLASNHKITLWIATAKGLTAFNVFTKACKIYQNKEGISDEYMEGALFFDEKNQCVFSAIDKISFLDPSKFKKSKNQQRVFITEITVGSKKVLWKEFHNLKSLVVPYSTNDLSIDFTIPAYLPDSKEQSYYYKVNNQWKKLNSSVLELSNLPIGKTFVTIASNPQESILNDQLLITIYPPWYKTWWFMGICILVFGLLIANMIRFRVNQSNRKFQEKELIQNQIRDAEMKTLRSQMNPHFMFNALNSINRFIIQNDSEQASNYLTTFSKLMRNILENSKKATISLKKEIDSLRLYLELEAARLEHNFDYFIAIDSDIDSEFIELPPLILQPFVENAIWHGINNLPTRGKIKIEVKKNGSECIQIDISDNGIGIEMSKKIKQNQTNHKSYGIETTIHRLYLQNAENSISIINLSDEAGLSKGTRISILIHH</sequence>
<keyword evidence="5" id="KW-1185">Reference proteome</keyword>
<dbReference type="PANTHER" id="PTHR34220:SF7">
    <property type="entry name" value="SENSOR HISTIDINE KINASE YPDA"/>
    <property type="match status" value="1"/>
</dbReference>
<organism evidence="4 5">
    <name type="scientific">Fluviicola taffensis (strain DSM 16823 / NCIMB 13979 / RW262)</name>
    <dbReference type="NCBI Taxonomy" id="755732"/>
    <lineage>
        <taxon>Bacteria</taxon>
        <taxon>Pseudomonadati</taxon>
        <taxon>Bacteroidota</taxon>
        <taxon>Flavobacteriia</taxon>
        <taxon>Flavobacteriales</taxon>
        <taxon>Crocinitomicaceae</taxon>
        <taxon>Fluviicola</taxon>
    </lineage>
</organism>
<dbReference type="InterPro" id="IPR010559">
    <property type="entry name" value="Sig_transdc_His_kin_internal"/>
</dbReference>
<dbReference type="GO" id="GO:0000155">
    <property type="term" value="F:phosphorelay sensor kinase activity"/>
    <property type="evidence" value="ECO:0007669"/>
    <property type="project" value="InterPro"/>
</dbReference>
<dbReference type="eggNOG" id="COG3292">
    <property type="taxonomic scope" value="Bacteria"/>
</dbReference>
<dbReference type="OrthoDB" id="9809670at2"/>
<dbReference type="RefSeq" id="WP_013688774.1">
    <property type="nucleotide sequence ID" value="NC_015321.1"/>
</dbReference>
<dbReference type="Pfam" id="PF07494">
    <property type="entry name" value="Reg_prop"/>
    <property type="match status" value="1"/>
</dbReference>
<dbReference type="GO" id="GO:0016020">
    <property type="term" value="C:membrane"/>
    <property type="evidence" value="ECO:0007669"/>
    <property type="project" value="InterPro"/>
</dbReference>
<dbReference type="AlphaFoldDB" id="F2IIQ5"/>